<name>A0A1Y2CRM0_9FUNG</name>
<proteinExistence type="predicted"/>
<evidence type="ECO:0000256" key="1">
    <source>
        <dbReference type="ARBA" id="ARBA00022737"/>
    </source>
</evidence>
<protein>
    <recommendedName>
        <fullName evidence="5">RRM domain-containing protein</fullName>
    </recommendedName>
</protein>
<dbReference type="EMBL" id="MCGO01000009">
    <property type="protein sequence ID" value="ORY49586.1"/>
    <property type="molecule type" value="Genomic_DNA"/>
</dbReference>
<feature type="domain" description="RRM" evidence="5">
    <location>
        <begin position="389"/>
        <end position="467"/>
    </location>
</feature>
<dbReference type="InterPro" id="IPR000504">
    <property type="entry name" value="RRM_dom"/>
</dbReference>
<keyword evidence="2 3" id="KW-0694">RNA-binding</keyword>
<evidence type="ECO:0000259" key="5">
    <source>
        <dbReference type="PROSITE" id="PS50102"/>
    </source>
</evidence>
<dbReference type="InterPro" id="IPR012677">
    <property type="entry name" value="Nucleotide-bd_a/b_plait_sf"/>
</dbReference>
<dbReference type="PANTHER" id="PTHR24012">
    <property type="entry name" value="RNA BINDING PROTEIN"/>
    <property type="match status" value="1"/>
</dbReference>
<dbReference type="Proteomes" id="UP000193642">
    <property type="component" value="Unassembled WGS sequence"/>
</dbReference>
<dbReference type="OrthoDB" id="271725at2759"/>
<feature type="compositionally biased region" description="Polar residues" evidence="4">
    <location>
        <begin position="208"/>
        <end position="220"/>
    </location>
</feature>
<keyword evidence="1" id="KW-0677">Repeat</keyword>
<feature type="compositionally biased region" description="Polar residues" evidence="4">
    <location>
        <begin position="31"/>
        <end position="55"/>
    </location>
</feature>
<dbReference type="InterPro" id="IPR035979">
    <property type="entry name" value="RBD_domain_sf"/>
</dbReference>
<feature type="compositionally biased region" description="Polar residues" evidence="4">
    <location>
        <begin position="122"/>
        <end position="131"/>
    </location>
</feature>
<feature type="region of interest" description="Disordered" evidence="4">
    <location>
        <begin position="118"/>
        <end position="233"/>
    </location>
</feature>
<dbReference type="PROSITE" id="PS50102">
    <property type="entry name" value="RRM"/>
    <property type="match status" value="2"/>
</dbReference>
<evidence type="ECO:0000313" key="7">
    <source>
        <dbReference type="Proteomes" id="UP000193642"/>
    </source>
</evidence>
<comment type="caution">
    <text evidence="6">The sequence shown here is derived from an EMBL/GenBank/DDBJ whole genome shotgun (WGS) entry which is preliminary data.</text>
</comment>
<organism evidence="6 7">
    <name type="scientific">Rhizoclosmatium globosum</name>
    <dbReference type="NCBI Taxonomy" id="329046"/>
    <lineage>
        <taxon>Eukaryota</taxon>
        <taxon>Fungi</taxon>
        <taxon>Fungi incertae sedis</taxon>
        <taxon>Chytridiomycota</taxon>
        <taxon>Chytridiomycota incertae sedis</taxon>
        <taxon>Chytridiomycetes</taxon>
        <taxon>Chytridiales</taxon>
        <taxon>Chytriomycetaceae</taxon>
        <taxon>Rhizoclosmatium</taxon>
    </lineage>
</organism>
<dbReference type="GO" id="GO:0003723">
    <property type="term" value="F:RNA binding"/>
    <property type="evidence" value="ECO:0007669"/>
    <property type="project" value="UniProtKB-UniRule"/>
</dbReference>
<dbReference type="SUPFAM" id="SSF54928">
    <property type="entry name" value="RNA-binding domain, RBD"/>
    <property type="match status" value="2"/>
</dbReference>
<dbReference type="SMART" id="SM00360">
    <property type="entry name" value="RRM"/>
    <property type="match status" value="2"/>
</dbReference>
<reference evidence="6 7" key="1">
    <citation type="submission" date="2016-07" db="EMBL/GenBank/DDBJ databases">
        <title>Pervasive Adenine N6-methylation of Active Genes in Fungi.</title>
        <authorList>
            <consortium name="DOE Joint Genome Institute"/>
            <person name="Mondo S.J."/>
            <person name="Dannebaum R.O."/>
            <person name="Kuo R.C."/>
            <person name="Labutti K."/>
            <person name="Haridas S."/>
            <person name="Kuo A."/>
            <person name="Salamov A."/>
            <person name="Ahrendt S.R."/>
            <person name="Lipzen A."/>
            <person name="Sullivan W."/>
            <person name="Andreopoulos W.B."/>
            <person name="Clum A."/>
            <person name="Lindquist E."/>
            <person name="Daum C."/>
            <person name="Ramamoorthy G.K."/>
            <person name="Gryganskyi A."/>
            <person name="Culley D."/>
            <person name="Magnuson J.K."/>
            <person name="James T.Y."/>
            <person name="O'Malley M.A."/>
            <person name="Stajich J.E."/>
            <person name="Spatafora J.W."/>
            <person name="Visel A."/>
            <person name="Grigoriev I.V."/>
        </authorList>
    </citation>
    <scope>NUCLEOTIDE SEQUENCE [LARGE SCALE GENOMIC DNA]</scope>
    <source>
        <strain evidence="6 7">JEL800</strain>
    </source>
</reference>
<feature type="compositionally biased region" description="Polar residues" evidence="4">
    <location>
        <begin position="168"/>
        <end position="188"/>
    </location>
</feature>
<evidence type="ECO:0000256" key="4">
    <source>
        <dbReference type="SAM" id="MobiDB-lite"/>
    </source>
</evidence>
<feature type="region of interest" description="Disordered" evidence="4">
    <location>
        <begin position="1"/>
        <end position="78"/>
    </location>
</feature>
<sequence length="685" mass="73549">MEPFPSGNQPHQQPSPYSNNNSPKFSDIKYTHSTQSSPNYQNTYPNSDGPTYRQKSNNYSSNSQKERKQGKQDTNAEMNPSELAQSYSNNGIQYATMQQQQQYYPYVYMYQSYNQEQGLPRTGSTDSINTRQNSSDSNQSVASSGMNPQSPMFFSPRTPPAARGMKTPLTSPLYQTPSNYNNSSITPTNLPPSAPPSSPYYVRGPTTPAGNTRRFQSPNIPSTPNNYAAPPPNNSYFMATAGAHPGAFPVRSPTPPSIGGSTARRSNESLNSPSNVRRPRRELSVSGASGVDWEVEGTSMTNLYIKGLKNTCTDEDLYEMCKVYGNIHSSKAILDLTTHECKGFGFVMYETMEESQFALNELSGLGYNVSFAKETFNTRLKNLQDEESTNVYVSNLPLEMDENGMLLLFAPHTIVSTKILRDPATQQSRGVGFARMDSRAAAQAIINEFNGRPLDNGQCLQVRFADSAAQKRFKQMQQGLQASPIRATATTTSTATGTFASPVARGGWRGDAGVSSGGVGVKVGGIPGGDLVVDAAGVAGAEIVSSEGVIVDDGGAGAALGYVTYYNGGSNAFFHSRMMMPAGYGYPVGPQGSGPQIMNGAYYYPPPPAAAPQGSVAPQQPALMYTAHPHHPYMVPMHYSAPANVVVDSKADDISGGVVAEAAEGDHGVEGDAVEITNDMGALRM</sequence>
<evidence type="ECO:0000313" key="6">
    <source>
        <dbReference type="EMBL" id="ORY49586.1"/>
    </source>
</evidence>
<dbReference type="Gene3D" id="3.30.70.330">
    <property type="match status" value="2"/>
</dbReference>
<dbReference type="AlphaFoldDB" id="A0A1Y2CRM0"/>
<dbReference type="Pfam" id="PF00076">
    <property type="entry name" value="RRM_1"/>
    <property type="match status" value="2"/>
</dbReference>
<feature type="compositionally biased region" description="Pro residues" evidence="4">
    <location>
        <begin position="189"/>
        <end position="198"/>
    </location>
</feature>
<gene>
    <name evidence="6" type="ORF">BCR33DRAFT_735015</name>
</gene>
<keyword evidence="7" id="KW-1185">Reference proteome</keyword>
<feature type="compositionally biased region" description="Polar residues" evidence="4">
    <location>
        <begin position="259"/>
        <end position="275"/>
    </location>
</feature>
<evidence type="ECO:0000256" key="3">
    <source>
        <dbReference type="PROSITE-ProRule" id="PRU00176"/>
    </source>
</evidence>
<accession>A0A1Y2CRM0</accession>
<feature type="compositionally biased region" description="Polar residues" evidence="4">
    <location>
        <begin position="1"/>
        <end position="24"/>
    </location>
</feature>
<feature type="domain" description="RRM" evidence="5">
    <location>
        <begin position="301"/>
        <end position="374"/>
    </location>
</feature>
<feature type="region of interest" description="Disordered" evidence="4">
    <location>
        <begin position="247"/>
        <end position="286"/>
    </location>
</feature>
<feature type="compositionally biased region" description="Low complexity" evidence="4">
    <location>
        <begin position="132"/>
        <end position="144"/>
    </location>
</feature>
<evidence type="ECO:0000256" key="2">
    <source>
        <dbReference type="ARBA" id="ARBA00022884"/>
    </source>
</evidence>